<organism evidence="2 3">
    <name type="scientific">Georgenia muralis</name>
    <dbReference type="NCBI Taxonomy" id="154117"/>
    <lineage>
        <taxon>Bacteria</taxon>
        <taxon>Bacillati</taxon>
        <taxon>Actinomycetota</taxon>
        <taxon>Actinomycetes</taxon>
        <taxon>Micrococcales</taxon>
        <taxon>Bogoriellaceae</taxon>
        <taxon>Georgenia</taxon>
    </lineage>
</organism>
<feature type="transmembrane region" description="Helical" evidence="1">
    <location>
        <begin position="21"/>
        <end position="43"/>
    </location>
</feature>
<protein>
    <submittedName>
        <fullName evidence="2">Uncharacterized protein</fullName>
    </submittedName>
</protein>
<sequence length="44" mass="4625">MSLWYHSGDPQRWSLTAPYRGARALAAAGAVLVAAGLLLGFVLP</sequence>
<gene>
    <name evidence="2" type="ORF">EDD32_1545</name>
</gene>
<evidence type="ECO:0000256" key="1">
    <source>
        <dbReference type="SAM" id="Phobius"/>
    </source>
</evidence>
<evidence type="ECO:0000313" key="2">
    <source>
        <dbReference type="EMBL" id="RPF27081.1"/>
    </source>
</evidence>
<keyword evidence="1" id="KW-0472">Membrane</keyword>
<dbReference type="AlphaFoldDB" id="A0A3N5A5Q0"/>
<comment type="caution">
    <text evidence="2">The sequence shown here is derived from an EMBL/GenBank/DDBJ whole genome shotgun (WGS) entry which is preliminary data.</text>
</comment>
<dbReference type="Proteomes" id="UP000280726">
    <property type="component" value="Unassembled WGS sequence"/>
</dbReference>
<keyword evidence="1" id="KW-1133">Transmembrane helix</keyword>
<reference evidence="2 3" key="1">
    <citation type="submission" date="2018-11" db="EMBL/GenBank/DDBJ databases">
        <title>Sequencing the genomes of 1000 actinobacteria strains.</title>
        <authorList>
            <person name="Klenk H.-P."/>
        </authorList>
    </citation>
    <scope>NUCLEOTIDE SEQUENCE [LARGE SCALE GENOMIC DNA]</scope>
    <source>
        <strain evidence="2 3">DSM 14418</strain>
    </source>
</reference>
<keyword evidence="1" id="KW-0812">Transmembrane</keyword>
<accession>A0A3N5A5Q0</accession>
<name>A0A3N5A5Q0_9MICO</name>
<proteinExistence type="predicted"/>
<dbReference type="EMBL" id="RKRA01000001">
    <property type="protein sequence ID" value="RPF27081.1"/>
    <property type="molecule type" value="Genomic_DNA"/>
</dbReference>
<keyword evidence="3" id="KW-1185">Reference proteome</keyword>
<evidence type="ECO:0000313" key="3">
    <source>
        <dbReference type="Proteomes" id="UP000280726"/>
    </source>
</evidence>